<dbReference type="EMBL" id="JAHXRI010000006">
    <property type="protein sequence ID" value="MBZ1350452.1"/>
    <property type="molecule type" value="Genomic_DNA"/>
</dbReference>
<evidence type="ECO:0000313" key="2">
    <source>
        <dbReference type="Proteomes" id="UP000739565"/>
    </source>
</evidence>
<dbReference type="PANTHER" id="PTHR11220">
    <property type="entry name" value="HEME-BINDING PROTEIN-RELATED"/>
    <property type="match status" value="1"/>
</dbReference>
<dbReference type="AlphaFoldDB" id="A0A953T533"/>
<dbReference type="SUPFAM" id="SSF55136">
    <property type="entry name" value="Probable bacterial effector-binding domain"/>
    <property type="match status" value="1"/>
</dbReference>
<dbReference type="InterPro" id="IPR011256">
    <property type="entry name" value="Reg_factor_effector_dom_sf"/>
</dbReference>
<accession>A0A953T533</accession>
<reference evidence="1" key="1">
    <citation type="submission" date="2021-07" db="EMBL/GenBank/DDBJ databases">
        <title>New genus and species of the family Alcaligenaceae.</title>
        <authorList>
            <person name="Hahn M.W."/>
        </authorList>
    </citation>
    <scope>NUCLEOTIDE SEQUENCE</scope>
    <source>
        <strain evidence="1">LF4-65</strain>
    </source>
</reference>
<dbReference type="Gene3D" id="3.20.80.10">
    <property type="entry name" value="Regulatory factor, effector binding domain"/>
    <property type="match status" value="1"/>
</dbReference>
<dbReference type="Pfam" id="PF04832">
    <property type="entry name" value="SOUL"/>
    <property type="match status" value="1"/>
</dbReference>
<gene>
    <name evidence="1" type="ORF">KZZ10_07315</name>
</gene>
<name>A0A953T533_9BURK</name>
<dbReference type="PANTHER" id="PTHR11220:SF58">
    <property type="entry name" value="SOUL HEME-BINDING FAMILY PROTEIN"/>
    <property type="match status" value="1"/>
</dbReference>
<protein>
    <submittedName>
        <fullName evidence="1">Heme-binding protein</fullName>
    </submittedName>
</protein>
<organism evidence="1 2">
    <name type="scientific">Zwartia hollandica</name>
    <dbReference type="NCBI Taxonomy" id="324606"/>
    <lineage>
        <taxon>Bacteria</taxon>
        <taxon>Pseudomonadati</taxon>
        <taxon>Pseudomonadota</taxon>
        <taxon>Betaproteobacteria</taxon>
        <taxon>Burkholderiales</taxon>
        <taxon>Alcaligenaceae</taxon>
        <taxon>Zwartia</taxon>
    </lineage>
</organism>
<keyword evidence="2" id="KW-1185">Reference proteome</keyword>
<comment type="caution">
    <text evidence="1">The sequence shown here is derived from an EMBL/GenBank/DDBJ whole genome shotgun (WGS) entry which is preliminary data.</text>
</comment>
<dbReference type="Proteomes" id="UP000739565">
    <property type="component" value="Unassembled WGS sequence"/>
</dbReference>
<evidence type="ECO:0000313" key="1">
    <source>
        <dbReference type="EMBL" id="MBZ1350452.1"/>
    </source>
</evidence>
<proteinExistence type="predicted"/>
<dbReference type="InterPro" id="IPR006917">
    <property type="entry name" value="SOUL_heme-bd"/>
</dbReference>
<dbReference type="RefSeq" id="WP_259660828.1">
    <property type="nucleotide sequence ID" value="NZ_JAHXRI010000006.1"/>
</dbReference>
<sequence>MATEEPPYTVTLTEGSFEIREYPSLIAAEVIVTGPRNEAVNAGFRLLAGYIFGGNTTRQSIAMTSPVTQTPKENEKIAMTAPVTQSGDELGWTVRFIMPKGYTLNTLPIPNDPKVKLVALEPTRVAVVKFSGLAKEPDIIEHTQQLKQFMLEKKLVAAGSETLARYDPPWTLWFLRRNELMIKCL</sequence>